<feature type="signal peptide" evidence="1">
    <location>
        <begin position="1"/>
        <end position="22"/>
    </location>
</feature>
<keyword evidence="1" id="KW-0732">Signal</keyword>
<sequence length="367" mass="41920">MALCRIFPYMFLVISVLPTVLSQENHHTSQVQVHRRQYAIEEEGETVLDCFPSCEFTSCGSGSNTCGLNRRNPINNISWFEENATNTSTASLLKREWKIGSEDGTHLETKAFPWTIDEVNAYVYNQVVNNWDTQYGQLRGFFINGTPWLPDGYCGFEACRVDGKVLDPRTLLGTTSDRLRTRQAHFWESYTNGKPNAVGTDDSDSITAFDERMIFFLRNQPVDRSTANKGVFTEAYPKSKPTKNHPYLVPSGDPLENGNFNQPDDDTQVFIMTPADDVENPTKKNPKLKYTKRVARVQRALRSYLGRGAKIVIVPYFRKNTDLEPYNTDQRGMALFQYDPDADGKGSKQWRLFYENRVFQGDVAYKS</sequence>
<gene>
    <name evidence="2" type="ORF">D6D13_07585</name>
</gene>
<dbReference type="AlphaFoldDB" id="A0A4S9CBS0"/>
<comment type="caution">
    <text evidence="2">The sequence shown here is derived from an EMBL/GenBank/DDBJ whole genome shotgun (WGS) entry which is preliminary data.</text>
</comment>
<name>A0A4S9CBS0_AURPU</name>
<proteinExistence type="predicted"/>
<accession>A0A4S9CBS0</accession>
<evidence type="ECO:0000313" key="2">
    <source>
        <dbReference type="EMBL" id="THX03630.1"/>
    </source>
</evidence>
<evidence type="ECO:0000256" key="1">
    <source>
        <dbReference type="SAM" id="SignalP"/>
    </source>
</evidence>
<organism evidence="2">
    <name type="scientific">Aureobasidium pullulans</name>
    <name type="common">Black yeast</name>
    <name type="synonym">Pullularia pullulans</name>
    <dbReference type="NCBI Taxonomy" id="5580"/>
    <lineage>
        <taxon>Eukaryota</taxon>
        <taxon>Fungi</taxon>
        <taxon>Dikarya</taxon>
        <taxon>Ascomycota</taxon>
        <taxon>Pezizomycotina</taxon>
        <taxon>Dothideomycetes</taxon>
        <taxon>Dothideomycetidae</taxon>
        <taxon>Dothideales</taxon>
        <taxon>Saccotheciaceae</taxon>
        <taxon>Aureobasidium</taxon>
    </lineage>
</organism>
<reference evidence="2" key="1">
    <citation type="submission" date="2018-10" db="EMBL/GenBank/DDBJ databases">
        <title>Fifty Aureobasidium pullulans genomes reveal a recombining polyextremotolerant generalist.</title>
        <authorList>
            <person name="Gostincar C."/>
            <person name="Turk M."/>
            <person name="Zajc J."/>
            <person name="Gunde-Cimerman N."/>
        </authorList>
    </citation>
    <scope>NUCLEOTIDE SEQUENCE [LARGE SCALE GENOMIC DNA]</scope>
    <source>
        <strain evidence="2">EXF-10085</strain>
    </source>
</reference>
<protein>
    <submittedName>
        <fullName evidence="2">Uncharacterized protein</fullName>
    </submittedName>
</protein>
<feature type="chain" id="PRO_5020845680" evidence="1">
    <location>
        <begin position="23"/>
        <end position="367"/>
    </location>
</feature>
<dbReference type="EMBL" id="QZAS01000031">
    <property type="protein sequence ID" value="THX03630.1"/>
    <property type="molecule type" value="Genomic_DNA"/>
</dbReference>